<keyword evidence="3" id="KW-1185">Reference proteome</keyword>
<reference evidence="3" key="1">
    <citation type="submission" date="2015-05" db="EMBL/GenBank/DDBJ databases">
        <authorList>
            <consortium name="Pathogen Informatics"/>
        </authorList>
    </citation>
    <scope>NUCLEOTIDE SEQUENCE [LARGE SCALE GENOMIC DNA]</scope>
    <source>
        <strain evidence="3">M72</strain>
    </source>
</reference>
<dbReference type="AlphaFoldDB" id="A0A0M6WZZ2"/>
<evidence type="ECO:0000313" key="2">
    <source>
        <dbReference type="EMBL" id="CRL42257.1"/>
    </source>
</evidence>
<keyword evidence="1" id="KW-0472">Membrane</keyword>
<gene>
    <name evidence="2" type="ORF">M72_15061</name>
</gene>
<evidence type="ECO:0000313" key="3">
    <source>
        <dbReference type="Proteomes" id="UP000049979"/>
    </source>
</evidence>
<feature type="transmembrane region" description="Helical" evidence="1">
    <location>
        <begin position="214"/>
        <end position="232"/>
    </location>
</feature>
<feature type="transmembrane region" description="Helical" evidence="1">
    <location>
        <begin position="262"/>
        <end position="282"/>
    </location>
</feature>
<feature type="transmembrane region" description="Helical" evidence="1">
    <location>
        <begin position="130"/>
        <end position="151"/>
    </location>
</feature>
<feature type="transmembrane region" description="Helical" evidence="1">
    <location>
        <begin position="20"/>
        <end position="53"/>
    </location>
</feature>
<keyword evidence="1" id="KW-1133">Transmembrane helix</keyword>
<name>A0A0M6WZZ2_9FIRM</name>
<evidence type="ECO:0000256" key="1">
    <source>
        <dbReference type="SAM" id="Phobius"/>
    </source>
</evidence>
<dbReference type="EMBL" id="CVRR01000060">
    <property type="protein sequence ID" value="CRL42257.1"/>
    <property type="molecule type" value="Genomic_DNA"/>
</dbReference>
<proteinExistence type="predicted"/>
<accession>A0A0M6WZZ2</accession>
<dbReference type="STRING" id="301302.ERS852420_02731"/>
<dbReference type="Proteomes" id="UP000049979">
    <property type="component" value="Unassembled WGS sequence"/>
</dbReference>
<protein>
    <submittedName>
        <fullName evidence="2">Uncharacterized protein</fullName>
    </submittedName>
</protein>
<organism evidence="2 3">
    <name type="scientific">Roseburia faecis</name>
    <dbReference type="NCBI Taxonomy" id="301302"/>
    <lineage>
        <taxon>Bacteria</taxon>
        <taxon>Bacillati</taxon>
        <taxon>Bacillota</taxon>
        <taxon>Clostridia</taxon>
        <taxon>Lachnospirales</taxon>
        <taxon>Lachnospiraceae</taxon>
        <taxon>Roseburia</taxon>
    </lineage>
</organism>
<sequence length="501" mass="56071">MKYDKKEPETMDADPMRLLVSAILAFTVMLFINGFVGSMGGFPAFVAFTLVFFRIRTRAGMGNGGMQQELSDRQITGRLLWKYAAGYLVLWGILRIAFLISRVTGWGNINGASAVEYVRQMWNTSLLEKWAYFFAGMIMFAFVLSLFPLAVIREKVRWIRYALVDGAVFALVCLGNNGVCRLKFEQKSSGGATCLIDHLLLCGRMRTWQEITCLLAMVVFILVIGAFVFSYASRQYAVKNIDGIPASAGEEESRRHRMIRKIVTVGCSIAAIVIVVVIVLLMPKDTAGDYTKVAEFLTEDTRMGPMEYGDVVYVSVNEEADLEKNGIAQGYLAERGERCDSRFYQLAIANLLYTDPTGKTNLVQTAGTDGGTYAPVASVETDKTWETDDVFLLWDEDWALESAYSHEPTGYVACPADLIQGLRMQFPDVTYRTADFSDYDAYFTLRGYQNMEQALEEDPVDGDWVGCILVKDNKFYFGSYENQITGICLQQLRKVLGGNAK</sequence>
<keyword evidence="1" id="KW-0812">Transmembrane</keyword>
<feature type="transmembrane region" description="Helical" evidence="1">
    <location>
        <begin position="80"/>
        <end position="100"/>
    </location>
</feature>
<dbReference type="OrthoDB" id="2025518at2"/>
<dbReference type="RefSeq" id="WP_055068656.1">
    <property type="nucleotide sequence ID" value="NZ_CP173697.1"/>
</dbReference>